<dbReference type="AlphaFoldDB" id="A0A292YN91"/>
<dbReference type="Proteomes" id="UP000217785">
    <property type="component" value="Unassembled WGS sequence"/>
</dbReference>
<comment type="caution">
    <text evidence="3">The sequence shown here is derived from an EMBL/GenBank/DDBJ whole genome shotgun (WGS) entry which is preliminary data.</text>
</comment>
<keyword evidence="4" id="KW-1185">Reference proteome</keyword>
<dbReference type="RefSeq" id="WP_096183150.1">
    <property type="nucleotide sequence ID" value="NZ_BDUF01000095.1"/>
</dbReference>
<feature type="domain" description="UspA" evidence="2">
    <location>
        <begin position="1"/>
        <end position="143"/>
    </location>
</feature>
<dbReference type="InterPro" id="IPR014729">
    <property type="entry name" value="Rossmann-like_a/b/a_fold"/>
</dbReference>
<evidence type="ECO:0000259" key="2">
    <source>
        <dbReference type="Pfam" id="PF00582"/>
    </source>
</evidence>
<protein>
    <submittedName>
        <fullName evidence="3">Universal stress protein UspA</fullName>
    </submittedName>
</protein>
<evidence type="ECO:0000313" key="3">
    <source>
        <dbReference type="EMBL" id="GAX91398.1"/>
    </source>
</evidence>
<organism evidence="3 4">
    <name type="scientific">Effusibacillus lacus</name>
    <dbReference type="NCBI Taxonomy" id="1348429"/>
    <lineage>
        <taxon>Bacteria</taxon>
        <taxon>Bacillati</taxon>
        <taxon>Bacillota</taxon>
        <taxon>Bacilli</taxon>
        <taxon>Bacillales</taxon>
        <taxon>Alicyclobacillaceae</taxon>
        <taxon>Effusibacillus</taxon>
    </lineage>
</organism>
<dbReference type="InterPro" id="IPR006015">
    <property type="entry name" value="Universal_stress_UspA"/>
</dbReference>
<dbReference type="InterPro" id="IPR006016">
    <property type="entry name" value="UspA"/>
</dbReference>
<comment type="similarity">
    <text evidence="1">Belongs to the universal stress protein A family.</text>
</comment>
<name>A0A292YN91_9BACL</name>
<sequence>MFKKILLAVDGSEASQKAVNWAIQAYQEIPDVQITLLYVHQPYYLPVADANGYLPIAHEPADLEVPEATPAFAAWKQFPDQQRVTYQTLQGNPANIICEEAKNGQFDAIVLGSEGHGVVSSVLLGSVSAKVLHHAPCSVLIVR</sequence>
<dbReference type="Gene3D" id="3.40.50.620">
    <property type="entry name" value="HUPs"/>
    <property type="match status" value="1"/>
</dbReference>
<proteinExistence type="inferred from homology"/>
<evidence type="ECO:0000313" key="4">
    <source>
        <dbReference type="Proteomes" id="UP000217785"/>
    </source>
</evidence>
<dbReference type="OrthoDB" id="9777884at2"/>
<dbReference type="CDD" id="cd00293">
    <property type="entry name" value="USP-like"/>
    <property type="match status" value="1"/>
</dbReference>
<dbReference type="Pfam" id="PF00582">
    <property type="entry name" value="Usp"/>
    <property type="match status" value="1"/>
</dbReference>
<dbReference type="PANTHER" id="PTHR31964">
    <property type="entry name" value="ADENINE NUCLEOTIDE ALPHA HYDROLASES-LIKE SUPERFAMILY PROTEIN"/>
    <property type="match status" value="1"/>
</dbReference>
<dbReference type="PANTHER" id="PTHR31964:SF113">
    <property type="entry name" value="USPA DOMAIN-CONTAINING PROTEIN"/>
    <property type="match status" value="1"/>
</dbReference>
<dbReference type="EMBL" id="BDUF01000095">
    <property type="protein sequence ID" value="GAX91398.1"/>
    <property type="molecule type" value="Genomic_DNA"/>
</dbReference>
<accession>A0A292YN91</accession>
<reference evidence="4" key="1">
    <citation type="submission" date="2017-07" db="EMBL/GenBank/DDBJ databases">
        <title>Draft genome sequence of Effusibacillus lacus strain skLN1.</title>
        <authorList>
            <person name="Watanabe M."/>
            <person name="Kojima H."/>
            <person name="Fukui M."/>
        </authorList>
    </citation>
    <scope>NUCLEOTIDE SEQUENCE [LARGE SCALE GENOMIC DNA]</scope>
    <source>
        <strain evidence="4">skLN1</strain>
    </source>
</reference>
<evidence type="ECO:0000256" key="1">
    <source>
        <dbReference type="ARBA" id="ARBA00008791"/>
    </source>
</evidence>
<gene>
    <name evidence="3" type="ORF">EFBL_3067</name>
</gene>
<dbReference type="PRINTS" id="PR01438">
    <property type="entry name" value="UNVRSLSTRESS"/>
</dbReference>
<dbReference type="SUPFAM" id="SSF52402">
    <property type="entry name" value="Adenine nucleotide alpha hydrolases-like"/>
    <property type="match status" value="1"/>
</dbReference>